<sequence>MDVDRRQFLKSMGFAGLAGASRHRPLWAMTAAEEQSTRPITVLVTGTAERSGFIHGVHAANPAVSLLRADLVLDFLRHLKNVIESGRAARVIGMVDDACGALIIDSVRTSGAKLQWLGQHAVDAGRSRHRVLGGALADSCAIRFGEQLDACGGNFNLTGQRLGGDTPLQLAADLREGKHEGDWTAALGFALTAPGAAVPRFRPAAPLMGHFVSFLLET</sequence>
<reference evidence="1 2" key="1">
    <citation type="submission" date="2023-03" db="EMBL/GenBank/DDBJ databases">
        <authorList>
            <person name="Pearce D."/>
        </authorList>
    </citation>
    <scope>NUCLEOTIDE SEQUENCE [LARGE SCALE GENOMIC DNA]</scope>
    <source>
        <strain evidence="1">Msz</strain>
    </source>
</reference>
<proteinExistence type="predicted"/>
<protein>
    <submittedName>
        <fullName evidence="1">PchX</fullName>
    </submittedName>
</protein>
<keyword evidence="2" id="KW-1185">Reference proteome</keyword>
<organism evidence="1 2">
    <name type="scientific">Methylocaldum szegediense</name>
    <dbReference type="NCBI Taxonomy" id="73780"/>
    <lineage>
        <taxon>Bacteria</taxon>
        <taxon>Pseudomonadati</taxon>
        <taxon>Pseudomonadota</taxon>
        <taxon>Gammaproteobacteria</taxon>
        <taxon>Methylococcales</taxon>
        <taxon>Methylococcaceae</taxon>
        <taxon>Methylocaldum</taxon>
    </lineage>
</organism>
<dbReference type="RefSeq" id="WP_026611558.1">
    <property type="nucleotide sequence ID" value="NZ_OX458333.1"/>
</dbReference>
<dbReference type="EMBL" id="OX458333">
    <property type="protein sequence ID" value="CAI8851048.1"/>
    <property type="molecule type" value="Genomic_DNA"/>
</dbReference>
<gene>
    <name evidence="1" type="ORF">MSZNOR_2508</name>
</gene>
<dbReference type="InterPro" id="IPR006311">
    <property type="entry name" value="TAT_signal"/>
</dbReference>
<evidence type="ECO:0000313" key="2">
    <source>
        <dbReference type="Proteomes" id="UP001162030"/>
    </source>
</evidence>
<dbReference type="Proteomes" id="UP001162030">
    <property type="component" value="Chromosome"/>
</dbReference>
<accession>A0ABN8X6F0</accession>
<dbReference type="PROSITE" id="PS51318">
    <property type="entry name" value="TAT"/>
    <property type="match status" value="1"/>
</dbReference>
<name>A0ABN8X6F0_9GAMM</name>
<evidence type="ECO:0000313" key="1">
    <source>
        <dbReference type="EMBL" id="CAI8851048.1"/>
    </source>
</evidence>